<accession>A0A1H1WZB3</accession>
<dbReference type="EMBL" id="LT629750">
    <property type="protein sequence ID" value="SDT02404.1"/>
    <property type="molecule type" value="Genomic_DNA"/>
</dbReference>
<keyword evidence="5" id="KW-1185">Reference proteome</keyword>
<dbReference type="Pfam" id="PF14559">
    <property type="entry name" value="TPR_19"/>
    <property type="match status" value="1"/>
</dbReference>
<name>A0A1H1WZB3_9BRAD</name>
<dbReference type="PANTHER" id="PTHR44186:SF1">
    <property type="entry name" value="BARDET-BIEDL SYNDROME 4 PROTEIN"/>
    <property type="match status" value="1"/>
</dbReference>
<evidence type="ECO:0000313" key="4">
    <source>
        <dbReference type="EMBL" id="SDT02404.1"/>
    </source>
</evidence>
<dbReference type="Pfam" id="PF13432">
    <property type="entry name" value="TPR_16"/>
    <property type="match status" value="2"/>
</dbReference>
<dbReference type="PROSITE" id="PS50005">
    <property type="entry name" value="TPR"/>
    <property type="match status" value="1"/>
</dbReference>
<organism evidence="4 5">
    <name type="scientific">Bradyrhizobium canariense</name>
    <dbReference type="NCBI Taxonomy" id="255045"/>
    <lineage>
        <taxon>Bacteria</taxon>
        <taxon>Pseudomonadati</taxon>
        <taxon>Pseudomonadota</taxon>
        <taxon>Alphaproteobacteria</taxon>
        <taxon>Hyphomicrobiales</taxon>
        <taxon>Nitrobacteraceae</taxon>
        <taxon>Bradyrhizobium</taxon>
    </lineage>
</organism>
<dbReference type="Proteomes" id="UP000243904">
    <property type="component" value="Chromosome I"/>
</dbReference>
<reference evidence="5" key="1">
    <citation type="submission" date="2016-10" db="EMBL/GenBank/DDBJ databases">
        <authorList>
            <person name="Varghese N."/>
            <person name="Submissions S."/>
        </authorList>
    </citation>
    <scope>NUCLEOTIDE SEQUENCE [LARGE SCALE GENOMIC DNA]</scope>
    <source>
        <strain evidence="5">GAS369</strain>
    </source>
</reference>
<dbReference type="PANTHER" id="PTHR44186">
    <property type="match status" value="1"/>
</dbReference>
<dbReference type="SUPFAM" id="SSF48452">
    <property type="entry name" value="TPR-like"/>
    <property type="match status" value="1"/>
</dbReference>
<evidence type="ECO:0000256" key="2">
    <source>
        <dbReference type="ARBA" id="ARBA00022803"/>
    </source>
</evidence>
<dbReference type="InterPro" id="IPR019734">
    <property type="entry name" value="TPR_rpt"/>
</dbReference>
<dbReference type="AlphaFoldDB" id="A0A1H1WZB3"/>
<sequence>MRMGVLRKSQQAVRKSDDISAPGNLLAAGIAPERPRDRVVKAMSKHPFLSPTLSSAPGRQNSSEDALERAAFALRMQRPDEAERLAARVLKANRSNAAAATILGQALMAQNRADEAIAPLERAARRSGDPATETLLAATLSAAGRREEALEQLRQTTARRPPFPPAFREHADQLAKAGRVDEAIVVLENGLELTPDVTDLQVSISLLYLGRNRRTKARTVLLKALTAAPGRHDVLAALAHVTLLDGEYASAADIYRRVLALRPDDTTAQANFGVCLLEMGERDAGEAVLRSTTRGKPEMMGRAIHSLAASSHGRFFLRPSAIAKFLRS</sequence>
<dbReference type="Gene3D" id="1.25.40.10">
    <property type="entry name" value="Tetratricopeptide repeat domain"/>
    <property type="match status" value="1"/>
</dbReference>
<keyword evidence="1" id="KW-0677">Repeat</keyword>
<feature type="repeat" description="TPR" evidence="3">
    <location>
        <begin position="232"/>
        <end position="265"/>
    </location>
</feature>
<evidence type="ECO:0000256" key="1">
    <source>
        <dbReference type="ARBA" id="ARBA00022737"/>
    </source>
</evidence>
<protein>
    <submittedName>
        <fullName evidence="4">Tetratricopeptide repeat-containing protein</fullName>
    </submittedName>
</protein>
<proteinExistence type="predicted"/>
<gene>
    <name evidence="4" type="ORF">SAMN05444158_4084</name>
</gene>
<dbReference type="InterPro" id="IPR011990">
    <property type="entry name" value="TPR-like_helical_dom_sf"/>
</dbReference>
<evidence type="ECO:0000313" key="5">
    <source>
        <dbReference type="Proteomes" id="UP000243904"/>
    </source>
</evidence>
<evidence type="ECO:0000256" key="3">
    <source>
        <dbReference type="PROSITE-ProRule" id="PRU00339"/>
    </source>
</evidence>
<keyword evidence="2 3" id="KW-0802">TPR repeat</keyword>
<dbReference type="SMART" id="SM00028">
    <property type="entry name" value="TPR"/>
    <property type="match status" value="4"/>
</dbReference>